<dbReference type="Proteomes" id="UP000799424">
    <property type="component" value="Unassembled WGS sequence"/>
</dbReference>
<evidence type="ECO:0000313" key="2">
    <source>
        <dbReference type="Proteomes" id="UP000799424"/>
    </source>
</evidence>
<proteinExistence type="predicted"/>
<gene>
    <name evidence="1" type="ORF">CC86DRAFT_404068</name>
</gene>
<evidence type="ECO:0000313" key="1">
    <source>
        <dbReference type="EMBL" id="KAF2829427.1"/>
    </source>
</evidence>
<dbReference type="AlphaFoldDB" id="A0A6A7A9T4"/>
<protein>
    <submittedName>
        <fullName evidence="1">Uncharacterized protein</fullName>
    </submittedName>
</protein>
<dbReference type="EMBL" id="MU006221">
    <property type="protein sequence ID" value="KAF2829427.1"/>
    <property type="molecule type" value="Genomic_DNA"/>
</dbReference>
<accession>A0A6A7A9T4</accession>
<sequence>MNIPRVEVEIKASRTCFLTRQLEFHIVLYLTLRGSVKRMTFLKDGFDGVAGLLQLNSDQLLQCVDAESGEQVHIFRRGTQPSFIELGPDERAYIQFTTSSAPGPDELPLDPTSLRPGRKYSIRLEKKASVAHWSVSAEWLLNRVSEVPNSSLTTKDIPEPSGVRVLWDGIGNESVIVFDTRLAPPKSRKVSVSLSAPSMYSFSGRQPFEYTLTFSTDSPSPITVLGKRGDVQDFESDIAIIDPASNARIAPYILDVDDERPLQREDFLRIEGTYTEHRRMDPSSPKWEGLEELMVGEEYIPFVGRDVVVLD</sequence>
<reference evidence="1" key="1">
    <citation type="journal article" date="2020" name="Stud. Mycol.">
        <title>101 Dothideomycetes genomes: a test case for predicting lifestyles and emergence of pathogens.</title>
        <authorList>
            <person name="Haridas S."/>
            <person name="Albert R."/>
            <person name="Binder M."/>
            <person name="Bloem J."/>
            <person name="Labutti K."/>
            <person name="Salamov A."/>
            <person name="Andreopoulos B."/>
            <person name="Baker S."/>
            <person name="Barry K."/>
            <person name="Bills G."/>
            <person name="Bluhm B."/>
            <person name="Cannon C."/>
            <person name="Castanera R."/>
            <person name="Culley D."/>
            <person name="Daum C."/>
            <person name="Ezra D."/>
            <person name="Gonzalez J."/>
            <person name="Henrissat B."/>
            <person name="Kuo A."/>
            <person name="Liang C."/>
            <person name="Lipzen A."/>
            <person name="Lutzoni F."/>
            <person name="Magnuson J."/>
            <person name="Mondo S."/>
            <person name="Nolan M."/>
            <person name="Ohm R."/>
            <person name="Pangilinan J."/>
            <person name="Park H.-J."/>
            <person name="Ramirez L."/>
            <person name="Alfaro M."/>
            <person name="Sun H."/>
            <person name="Tritt A."/>
            <person name="Yoshinaga Y."/>
            <person name="Zwiers L.-H."/>
            <person name="Turgeon B."/>
            <person name="Goodwin S."/>
            <person name="Spatafora J."/>
            <person name="Crous P."/>
            <person name="Grigoriev I."/>
        </authorList>
    </citation>
    <scope>NUCLEOTIDE SEQUENCE</scope>
    <source>
        <strain evidence="1">CBS 113818</strain>
    </source>
</reference>
<name>A0A6A7A9T4_9PLEO</name>
<dbReference type="OrthoDB" id="5413997at2759"/>
<keyword evidence="2" id="KW-1185">Reference proteome</keyword>
<organism evidence="1 2">
    <name type="scientific">Ophiobolus disseminans</name>
    <dbReference type="NCBI Taxonomy" id="1469910"/>
    <lineage>
        <taxon>Eukaryota</taxon>
        <taxon>Fungi</taxon>
        <taxon>Dikarya</taxon>
        <taxon>Ascomycota</taxon>
        <taxon>Pezizomycotina</taxon>
        <taxon>Dothideomycetes</taxon>
        <taxon>Pleosporomycetidae</taxon>
        <taxon>Pleosporales</taxon>
        <taxon>Pleosporineae</taxon>
        <taxon>Phaeosphaeriaceae</taxon>
        <taxon>Ophiobolus</taxon>
    </lineage>
</organism>